<dbReference type="EMBL" id="JADEVV010000051">
    <property type="protein sequence ID" value="MBE9255161.1"/>
    <property type="molecule type" value="Genomic_DNA"/>
</dbReference>
<feature type="domain" description="D-alanyl-D-alanine carboxypeptidase-like core" evidence="3">
    <location>
        <begin position="107"/>
        <end position="237"/>
    </location>
</feature>
<dbReference type="CDD" id="cd14852">
    <property type="entry name" value="LD-carboxypeptidase"/>
    <property type="match status" value="1"/>
</dbReference>
<feature type="region of interest" description="Disordered" evidence="1">
    <location>
        <begin position="1"/>
        <end position="33"/>
    </location>
</feature>
<keyword evidence="2" id="KW-1133">Transmembrane helix</keyword>
<evidence type="ECO:0000259" key="3">
    <source>
        <dbReference type="Pfam" id="PF02557"/>
    </source>
</evidence>
<evidence type="ECO:0000313" key="5">
    <source>
        <dbReference type="Proteomes" id="UP000658720"/>
    </source>
</evidence>
<dbReference type="Gene3D" id="3.30.1380.10">
    <property type="match status" value="1"/>
</dbReference>
<feature type="compositionally biased region" description="Polar residues" evidence="1">
    <location>
        <begin position="1"/>
        <end position="13"/>
    </location>
</feature>
<keyword evidence="2" id="KW-0472">Membrane</keyword>
<evidence type="ECO:0000256" key="2">
    <source>
        <dbReference type="SAM" id="Phobius"/>
    </source>
</evidence>
<gene>
    <name evidence="4" type="ORF">IQ217_15200</name>
</gene>
<protein>
    <submittedName>
        <fullName evidence="4">D-alanyl-D-alanine carboxypeptidase family protein</fullName>
    </submittedName>
</protein>
<accession>A0ABR9VVU6</accession>
<dbReference type="Pfam" id="PF02557">
    <property type="entry name" value="VanY"/>
    <property type="match status" value="1"/>
</dbReference>
<keyword evidence="4" id="KW-0378">Hydrolase</keyword>
<proteinExistence type="predicted"/>
<evidence type="ECO:0000256" key="1">
    <source>
        <dbReference type="SAM" id="MobiDB-lite"/>
    </source>
</evidence>
<dbReference type="PANTHER" id="PTHR34385">
    <property type="entry name" value="D-ALANYL-D-ALANINE CARBOXYPEPTIDASE"/>
    <property type="match status" value="1"/>
</dbReference>
<dbReference type="PANTHER" id="PTHR34385:SF1">
    <property type="entry name" value="PEPTIDOGLYCAN L-ALANYL-D-GLUTAMATE ENDOPEPTIDASE CWLK"/>
    <property type="match status" value="1"/>
</dbReference>
<dbReference type="InterPro" id="IPR058193">
    <property type="entry name" value="VanY/YodJ_core_dom"/>
</dbReference>
<comment type="caution">
    <text evidence="4">The sequence shown here is derived from an EMBL/GenBank/DDBJ whole genome shotgun (WGS) entry which is preliminary data.</text>
</comment>
<organism evidence="4 5">
    <name type="scientific">Synechocystis salina LEGE 00031</name>
    <dbReference type="NCBI Taxonomy" id="1828736"/>
    <lineage>
        <taxon>Bacteria</taxon>
        <taxon>Bacillati</taxon>
        <taxon>Cyanobacteriota</taxon>
        <taxon>Cyanophyceae</taxon>
        <taxon>Synechococcales</taxon>
        <taxon>Merismopediaceae</taxon>
        <taxon>Synechocystis</taxon>
    </lineage>
</organism>
<keyword evidence="2" id="KW-0812">Transmembrane</keyword>
<dbReference type="GO" id="GO:0004180">
    <property type="term" value="F:carboxypeptidase activity"/>
    <property type="evidence" value="ECO:0007669"/>
    <property type="project" value="UniProtKB-KW"/>
</dbReference>
<dbReference type="InterPro" id="IPR009045">
    <property type="entry name" value="Zn_M74/Hedgehog-like"/>
</dbReference>
<dbReference type="InterPro" id="IPR052179">
    <property type="entry name" value="DD-CPase-like"/>
</dbReference>
<dbReference type="InterPro" id="IPR003709">
    <property type="entry name" value="VanY-like_core_dom"/>
</dbReference>
<dbReference type="RefSeq" id="WP_194020591.1">
    <property type="nucleotide sequence ID" value="NZ_JADEVV010000051.1"/>
</dbReference>
<dbReference type="Proteomes" id="UP000658720">
    <property type="component" value="Unassembled WGS sequence"/>
</dbReference>
<reference evidence="4 5" key="1">
    <citation type="submission" date="2020-10" db="EMBL/GenBank/DDBJ databases">
        <authorList>
            <person name="Castelo-Branco R."/>
            <person name="Eusebio N."/>
            <person name="Adriana R."/>
            <person name="Vieira A."/>
            <person name="Brugerolle De Fraissinette N."/>
            <person name="Rezende De Castro R."/>
            <person name="Schneider M.P."/>
            <person name="Vasconcelos V."/>
            <person name="Leao P.N."/>
        </authorList>
    </citation>
    <scope>NUCLEOTIDE SEQUENCE [LARGE SCALE GENOMIC DNA]</scope>
    <source>
        <strain evidence="4 5">LEGE 00031</strain>
    </source>
</reference>
<keyword evidence="5" id="KW-1185">Reference proteome</keyword>
<sequence>MGNKPKSSFNVNQDDIPEVIRDSPVEPPQSQALSPPPLKLIAAGLGIIILALLTLLALWPRPQPAPEVVTEPSPTPTATPIDNLLGHLPYEEAPLGDLKNITPDGRLKLRQAAADQFLRMQRDAKAQGISLVPISAFRTVTEQEQLFFAIKQQRNQEARQRAEVSAPPGYSEHHTGYAVDIGDGSAQATHLSETFAQTKAFDWLENNAAKYSFELSFPPDNPQGIAYEPWHWRYVGDRQSLELFYKARNLPQKTQNNP</sequence>
<keyword evidence="4" id="KW-0645">Protease</keyword>
<keyword evidence="4" id="KW-0121">Carboxypeptidase</keyword>
<dbReference type="SUPFAM" id="SSF55166">
    <property type="entry name" value="Hedgehog/DD-peptidase"/>
    <property type="match status" value="1"/>
</dbReference>
<name>A0ABR9VVU6_9SYNC</name>
<feature type="transmembrane region" description="Helical" evidence="2">
    <location>
        <begin position="40"/>
        <end position="59"/>
    </location>
</feature>
<evidence type="ECO:0000313" key="4">
    <source>
        <dbReference type="EMBL" id="MBE9255161.1"/>
    </source>
</evidence>